<sequence>MVAYKRGVKKEILYMMMFSANKKRISQCIGLYSVLLFKVVLGVVFDCIIAFHFIQRIPMNLIKEICKEYGLTHKELGEEIGYSGETIRNLASKPNESISVAVKKALFLFKENRELKKEIQKTENFKNLFKEFFG</sequence>
<organism evidence="1 2">
    <name type="scientific">Helicobacter pullorum MIT 98-5489</name>
    <dbReference type="NCBI Taxonomy" id="537972"/>
    <lineage>
        <taxon>Bacteria</taxon>
        <taxon>Pseudomonadati</taxon>
        <taxon>Campylobacterota</taxon>
        <taxon>Epsilonproteobacteria</taxon>
        <taxon>Campylobacterales</taxon>
        <taxon>Helicobacteraceae</taxon>
        <taxon>Helicobacter</taxon>
    </lineage>
</organism>
<name>C5F0C0_9HELI</name>
<dbReference type="EMBL" id="DS990443">
    <property type="protein sequence ID" value="EEQ63714.1"/>
    <property type="molecule type" value="Genomic_DNA"/>
</dbReference>
<dbReference type="HOGENOM" id="CLU_1893316_0_0_7"/>
<dbReference type="Proteomes" id="UP000003953">
    <property type="component" value="Unassembled WGS sequence"/>
</dbReference>
<accession>C5F0C0</accession>
<dbReference type="SUPFAM" id="SSF47413">
    <property type="entry name" value="lambda repressor-like DNA-binding domains"/>
    <property type="match status" value="1"/>
</dbReference>
<evidence type="ECO:0000313" key="1">
    <source>
        <dbReference type="EMBL" id="EEQ63714.1"/>
    </source>
</evidence>
<dbReference type="AlphaFoldDB" id="C5F0C0"/>
<dbReference type="InterPro" id="IPR010982">
    <property type="entry name" value="Lambda_DNA-bd_dom_sf"/>
</dbReference>
<proteinExistence type="predicted"/>
<gene>
    <name evidence="1" type="ORF">HPMG_01171</name>
</gene>
<protein>
    <submittedName>
        <fullName evidence="1">Uncharacterized protein</fullName>
    </submittedName>
</protein>
<reference evidence="2" key="1">
    <citation type="journal article" date="2014" name="Genome Announc.">
        <title>Draft genome sequences of six enterohepatic helicobacter species isolated from humans and one from rhesus macaques.</title>
        <authorList>
            <person name="Shen Z."/>
            <person name="Sheh A."/>
            <person name="Young S.K."/>
            <person name="Abouelliel A."/>
            <person name="Ward D.V."/>
            <person name="Earl A.M."/>
            <person name="Fox J.G."/>
        </authorList>
    </citation>
    <scope>NUCLEOTIDE SEQUENCE [LARGE SCALE GENOMIC DNA]</scope>
    <source>
        <strain evidence="2">MIT 98-5489</strain>
    </source>
</reference>
<keyword evidence="2" id="KW-1185">Reference proteome</keyword>
<dbReference type="GO" id="GO:0003677">
    <property type="term" value="F:DNA binding"/>
    <property type="evidence" value="ECO:0007669"/>
    <property type="project" value="InterPro"/>
</dbReference>
<evidence type="ECO:0000313" key="2">
    <source>
        <dbReference type="Proteomes" id="UP000003953"/>
    </source>
</evidence>